<evidence type="ECO:0000256" key="2">
    <source>
        <dbReference type="SAM" id="SignalP"/>
    </source>
</evidence>
<reference evidence="3" key="2">
    <citation type="submission" date="2020-12" db="EMBL/GenBank/DDBJ databases">
        <authorList>
            <person name="Kanost M."/>
        </authorList>
    </citation>
    <scope>NUCLEOTIDE SEQUENCE</scope>
</reference>
<name>A0A921YP20_MANSE</name>
<sequence>MALFLYFLALYYFLIPCSASYVGYSYNRMGMKIIFLDMELVKDAERKIQSIQNLKNFYRSSHNNHLGTLVYDIRFKFKRMVRLYRVAFDKMNKEDHNEHVIRLMEVRQLSMEIDHLVQAIVEGETNYAKRKQERNRKLKREMAKTSDKTTTKQENDSLRVGRAAWYFQSPDPWNRPRPRYLRTPVPKRNIRRYDDALHVGTKHPIDSVELNY</sequence>
<feature type="chain" id="PRO_5037801229" evidence="2">
    <location>
        <begin position="20"/>
        <end position="212"/>
    </location>
</feature>
<reference evidence="3" key="1">
    <citation type="journal article" date="2016" name="Insect Biochem. Mol. Biol.">
        <title>Multifaceted biological insights from a draft genome sequence of the tobacco hornworm moth, Manduca sexta.</title>
        <authorList>
            <person name="Kanost M.R."/>
            <person name="Arrese E.L."/>
            <person name="Cao X."/>
            <person name="Chen Y.R."/>
            <person name="Chellapilla S."/>
            <person name="Goldsmith M.R."/>
            <person name="Grosse-Wilde E."/>
            <person name="Heckel D.G."/>
            <person name="Herndon N."/>
            <person name="Jiang H."/>
            <person name="Papanicolaou A."/>
            <person name="Qu J."/>
            <person name="Soulages J.L."/>
            <person name="Vogel H."/>
            <person name="Walters J."/>
            <person name="Waterhouse R.M."/>
            <person name="Ahn S.J."/>
            <person name="Almeida F.C."/>
            <person name="An C."/>
            <person name="Aqrawi P."/>
            <person name="Bretschneider A."/>
            <person name="Bryant W.B."/>
            <person name="Bucks S."/>
            <person name="Chao H."/>
            <person name="Chevignon G."/>
            <person name="Christen J.M."/>
            <person name="Clarke D.F."/>
            <person name="Dittmer N.T."/>
            <person name="Ferguson L.C.F."/>
            <person name="Garavelou S."/>
            <person name="Gordon K.H.J."/>
            <person name="Gunaratna R.T."/>
            <person name="Han Y."/>
            <person name="Hauser F."/>
            <person name="He Y."/>
            <person name="Heidel-Fischer H."/>
            <person name="Hirsh A."/>
            <person name="Hu Y."/>
            <person name="Jiang H."/>
            <person name="Kalra D."/>
            <person name="Klinner C."/>
            <person name="Konig C."/>
            <person name="Kovar C."/>
            <person name="Kroll A.R."/>
            <person name="Kuwar S.S."/>
            <person name="Lee S.L."/>
            <person name="Lehman R."/>
            <person name="Li K."/>
            <person name="Li Z."/>
            <person name="Liang H."/>
            <person name="Lovelace S."/>
            <person name="Lu Z."/>
            <person name="Mansfield J.H."/>
            <person name="McCulloch K.J."/>
            <person name="Mathew T."/>
            <person name="Morton B."/>
            <person name="Muzny D.M."/>
            <person name="Neunemann D."/>
            <person name="Ongeri F."/>
            <person name="Pauchet Y."/>
            <person name="Pu L.L."/>
            <person name="Pyrousis I."/>
            <person name="Rao X.J."/>
            <person name="Redding A."/>
            <person name="Roesel C."/>
            <person name="Sanchez-Gracia A."/>
            <person name="Schaack S."/>
            <person name="Shukla A."/>
            <person name="Tetreau G."/>
            <person name="Wang Y."/>
            <person name="Xiong G.H."/>
            <person name="Traut W."/>
            <person name="Walsh T.K."/>
            <person name="Worley K.C."/>
            <person name="Wu D."/>
            <person name="Wu W."/>
            <person name="Wu Y.Q."/>
            <person name="Zhang X."/>
            <person name="Zou Z."/>
            <person name="Zucker H."/>
            <person name="Briscoe A.D."/>
            <person name="Burmester T."/>
            <person name="Clem R.J."/>
            <person name="Feyereisen R."/>
            <person name="Grimmelikhuijzen C.J.P."/>
            <person name="Hamodrakas S.J."/>
            <person name="Hansson B.S."/>
            <person name="Huguet E."/>
            <person name="Jermiin L.S."/>
            <person name="Lan Q."/>
            <person name="Lehman H.K."/>
            <person name="Lorenzen M."/>
            <person name="Merzendorfer H."/>
            <person name="Michalopoulos I."/>
            <person name="Morton D.B."/>
            <person name="Muthukrishnan S."/>
            <person name="Oakeshott J.G."/>
            <person name="Palmer W."/>
            <person name="Park Y."/>
            <person name="Passarelli A.L."/>
            <person name="Rozas J."/>
            <person name="Schwartz L.M."/>
            <person name="Smith W."/>
            <person name="Southgate A."/>
            <person name="Vilcinskas A."/>
            <person name="Vogt R."/>
            <person name="Wang P."/>
            <person name="Werren J."/>
            <person name="Yu X.Q."/>
            <person name="Zhou J.J."/>
            <person name="Brown S.J."/>
            <person name="Scherer S.E."/>
            <person name="Richards S."/>
            <person name="Blissard G.W."/>
        </authorList>
    </citation>
    <scope>NUCLEOTIDE SEQUENCE</scope>
</reference>
<feature type="signal peptide" evidence="2">
    <location>
        <begin position="1"/>
        <end position="19"/>
    </location>
</feature>
<evidence type="ECO:0000256" key="1">
    <source>
        <dbReference type="SAM" id="MobiDB-lite"/>
    </source>
</evidence>
<dbReference type="AlphaFoldDB" id="A0A921YP20"/>
<proteinExistence type="predicted"/>
<evidence type="ECO:0000313" key="4">
    <source>
        <dbReference type="Proteomes" id="UP000791440"/>
    </source>
</evidence>
<keyword evidence="2" id="KW-0732">Signal</keyword>
<evidence type="ECO:0000313" key="3">
    <source>
        <dbReference type="EMBL" id="KAG6442845.1"/>
    </source>
</evidence>
<keyword evidence="4" id="KW-1185">Reference proteome</keyword>
<protein>
    <submittedName>
        <fullName evidence="3">Uncharacterized protein</fullName>
    </submittedName>
</protein>
<accession>A0A921YP20</accession>
<feature type="compositionally biased region" description="Basic and acidic residues" evidence="1">
    <location>
        <begin position="140"/>
        <end position="155"/>
    </location>
</feature>
<feature type="region of interest" description="Disordered" evidence="1">
    <location>
        <begin position="131"/>
        <end position="155"/>
    </location>
</feature>
<dbReference type="EMBL" id="JH668296">
    <property type="protein sequence ID" value="KAG6442845.1"/>
    <property type="molecule type" value="Genomic_DNA"/>
</dbReference>
<gene>
    <name evidence="3" type="ORF">O3G_MSEX002550</name>
</gene>
<dbReference type="Proteomes" id="UP000791440">
    <property type="component" value="Unassembled WGS sequence"/>
</dbReference>
<organism evidence="3 4">
    <name type="scientific">Manduca sexta</name>
    <name type="common">Tobacco hawkmoth</name>
    <name type="synonym">Tobacco hornworm</name>
    <dbReference type="NCBI Taxonomy" id="7130"/>
    <lineage>
        <taxon>Eukaryota</taxon>
        <taxon>Metazoa</taxon>
        <taxon>Ecdysozoa</taxon>
        <taxon>Arthropoda</taxon>
        <taxon>Hexapoda</taxon>
        <taxon>Insecta</taxon>
        <taxon>Pterygota</taxon>
        <taxon>Neoptera</taxon>
        <taxon>Endopterygota</taxon>
        <taxon>Lepidoptera</taxon>
        <taxon>Glossata</taxon>
        <taxon>Ditrysia</taxon>
        <taxon>Bombycoidea</taxon>
        <taxon>Sphingidae</taxon>
        <taxon>Sphinginae</taxon>
        <taxon>Sphingini</taxon>
        <taxon>Manduca</taxon>
    </lineage>
</organism>
<dbReference type="OrthoDB" id="7440703at2759"/>
<comment type="caution">
    <text evidence="3">The sequence shown here is derived from an EMBL/GenBank/DDBJ whole genome shotgun (WGS) entry which is preliminary data.</text>
</comment>